<name>A0A6J1N2Z8_BICAN</name>
<dbReference type="Proteomes" id="UP001652582">
    <property type="component" value="Chromosome Z"/>
</dbReference>
<dbReference type="KEGG" id="bany:112046790"/>
<keyword evidence="1" id="KW-0175">Coiled coil</keyword>
<evidence type="ECO:0000256" key="1">
    <source>
        <dbReference type="SAM" id="Coils"/>
    </source>
</evidence>
<organism evidence="2 3">
    <name type="scientific">Bicyclus anynana</name>
    <name type="common">Squinting bush brown butterfly</name>
    <dbReference type="NCBI Taxonomy" id="110368"/>
    <lineage>
        <taxon>Eukaryota</taxon>
        <taxon>Metazoa</taxon>
        <taxon>Ecdysozoa</taxon>
        <taxon>Arthropoda</taxon>
        <taxon>Hexapoda</taxon>
        <taxon>Insecta</taxon>
        <taxon>Pterygota</taxon>
        <taxon>Neoptera</taxon>
        <taxon>Endopterygota</taxon>
        <taxon>Lepidoptera</taxon>
        <taxon>Glossata</taxon>
        <taxon>Ditrysia</taxon>
        <taxon>Papilionoidea</taxon>
        <taxon>Nymphalidae</taxon>
        <taxon>Satyrinae</taxon>
        <taxon>Satyrini</taxon>
        <taxon>Mycalesina</taxon>
        <taxon>Bicyclus</taxon>
    </lineage>
</organism>
<sequence>MINTEPWTGGTDEEYETQHFGFGTQKLKKSVREMVEQKIRSAFEDMESFLLESLELSDEDKLNINTACNKVMSMYFERAGPSLEVIDSEIDSLMRVPPNVLLPVDEVQLEQTTEEEYKKLQDEVADLKRRHERCCLMLKFLNDKLEELSSLDEVVELAKKDMKVTDLVEKDLEERAKVNHKKLLKRVNRLKATVIKTPED</sequence>
<proteinExistence type="predicted"/>
<keyword evidence="2" id="KW-1185">Reference proteome</keyword>
<dbReference type="GeneID" id="112046790"/>
<gene>
    <name evidence="3" type="primary">LOC112046790</name>
</gene>
<evidence type="ECO:0000313" key="3">
    <source>
        <dbReference type="RefSeq" id="XP_023939353.2"/>
    </source>
</evidence>
<dbReference type="RefSeq" id="XP_023939353.2">
    <property type="nucleotide sequence ID" value="XM_024083585.2"/>
</dbReference>
<dbReference type="OrthoDB" id="1884855at2759"/>
<reference evidence="3" key="1">
    <citation type="submission" date="2025-08" db="UniProtKB">
        <authorList>
            <consortium name="RefSeq"/>
        </authorList>
    </citation>
    <scope>IDENTIFICATION</scope>
</reference>
<evidence type="ECO:0000313" key="2">
    <source>
        <dbReference type="Proteomes" id="UP001652582"/>
    </source>
</evidence>
<feature type="coiled-coil region" evidence="1">
    <location>
        <begin position="110"/>
        <end position="193"/>
    </location>
</feature>
<accession>A0A6J1N2Z8</accession>
<dbReference type="AlphaFoldDB" id="A0A6J1N2Z8"/>
<protein>
    <submittedName>
        <fullName evidence="3">Protein MIS12 homolog</fullName>
    </submittedName>
</protein>